<reference evidence="3 4" key="1">
    <citation type="journal article" date="2014" name="Nat. Commun.">
        <title>Multiple recent horizontal transfers of a large genomic region in cheese making fungi.</title>
        <authorList>
            <person name="Cheeseman K."/>
            <person name="Ropars J."/>
            <person name="Renault P."/>
            <person name="Dupont J."/>
            <person name="Gouzy J."/>
            <person name="Branca A."/>
            <person name="Abraham A.L."/>
            <person name="Ceppi M."/>
            <person name="Conseiller E."/>
            <person name="Debuchy R."/>
            <person name="Malagnac F."/>
            <person name="Goarin A."/>
            <person name="Silar P."/>
            <person name="Lacoste S."/>
            <person name="Sallet E."/>
            <person name="Bensimon A."/>
            <person name="Giraud T."/>
            <person name="Brygoo Y."/>
        </authorList>
    </citation>
    <scope>NUCLEOTIDE SEQUENCE [LARGE SCALE GENOMIC DNA]</scope>
    <source>
        <strain evidence="4">FM 013</strain>
    </source>
</reference>
<feature type="compositionally biased region" description="Polar residues" evidence="1">
    <location>
        <begin position="275"/>
        <end position="291"/>
    </location>
</feature>
<name>A0A0G4NTD7_PENC3</name>
<dbReference type="AlphaFoldDB" id="A0A0G4NTD7"/>
<feature type="compositionally biased region" description="Polar residues" evidence="1">
    <location>
        <begin position="77"/>
        <end position="88"/>
    </location>
</feature>
<evidence type="ECO:0000313" key="3">
    <source>
        <dbReference type="EMBL" id="CRL17352.1"/>
    </source>
</evidence>
<proteinExistence type="predicted"/>
<feature type="transmembrane region" description="Helical" evidence="2">
    <location>
        <begin position="21"/>
        <end position="43"/>
    </location>
</feature>
<dbReference type="STRING" id="1429867.A0A0G4NTD7"/>
<feature type="region of interest" description="Disordered" evidence="1">
    <location>
        <begin position="250"/>
        <end position="365"/>
    </location>
</feature>
<feature type="compositionally biased region" description="Basic and acidic residues" evidence="1">
    <location>
        <begin position="224"/>
        <end position="235"/>
    </location>
</feature>
<dbReference type="EMBL" id="HG793134">
    <property type="protein sequence ID" value="CRL17352.1"/>
    <property type="molecule type" value="Genomic_DNA"/>
</dbReference>
<feature type="region of interest" description="Disordered" evidence="1">
    <location>
        <begin position="75"/>
        <end position="103"/>
    </location>
</feature>
<protein>
    <submittedName>
        <fullName evidence="3">Str. FM013</fullName>
    </submittedName>
</protein>
<evidence type="ECO:0000313" key="4">
    <source>
        <dbReference type="Proteomes" id="UP000053732"/>
    </source>
</evidence>
<keyword evidence="2" id="KW-0812">Transmembrane</keyword>
<sequence>MYIPQKRQNDKNGQKDNKNTIFIICAVSIIFAITLCVGTYFLLRYLRQHHYEPKYLPGKFLKRKWKAWSPGKASYGQVPNQTSAQDTSYPGAGPAPEMQTTDGVRRDTSIRSIMTLPPYSQSPKPTEQVIAREGERAGMDMVVEYPETAEEQENRREEQMDSMYQIRLQRRQELADREARRRERRDARSRGDSTRLEQLNAEARARTERRRTGTNSAVDVSRVLAEHQARERERRISSVSYAELGRVRHDGSRLRADSHNSDNHDSDSRPLLQSDAVSSTAQSFERSSVDQSGAPLFMSESHTSTELERLTLAPTTTQGSSRPESQTDDGDLGMLNIPPPPDYEHLDWGDAPAYQSPVTEQNEQARQLPPIDRLPSIHVNLPSPMTVSPVTPTQSQFQTININNDGPPTPTERTPGIRVVSAGSTTTTRGPPPILHDSTTPETNH</sequence>
<feature type="compositionally biased region" description="Polar residues" evidence="1">
    <location>
        <begin position="313"/>
        <end position="324"/>
    </location>
</feature>
<keyword evidence="2" id="KW-0472">Membrane</keyword>
<accession>A0A0G4NTD7</accession>
<feature type="compositionally biased region" description="Polar residues" evidence="1">
    <location>
        <begin position="356"/>
        <end position="365"/>
    </location>
</feature>
<feature type="compositionally biased region" description="Basic and acidic residues" evidence="1">
    <location>
        <begin position="250"/>
        <end position="268"/>
    </location>
</feature>
<organism evidence="3 4">
    <name type="scientific">Penicillium camemberti (strain FM 013)</name>
    <dbReference type="NCBI Taxonomy" id="1429867"/>
    <lineage>
        <taxon>Eukaryota</taxon>
        <taxon>Fungi</taxon>
        <taxon>Dikarya</taxon>
        <taxon>Ascomycota</taxon>
        <taxon>Pezizomycotina</taxon>
        <taxon>Eurotiomycetes</taxon>
        <taxon>Eurotiomycetidae</taxon>
        <taxon>Eurotiales</taxon>
        <taxon>Aspergillaceae</taxon>
        <taxon>Penicillium</taxon>
    </lineage>
</organism>
<keyword evidence="4" id="KW-1185">Reference proteome</keyword>
<feature type="region of interest" description="Disordered" evidence="1">
    <location>
        <begin position="422"/>
        <end position="445"/>
    </location>
</feature>
<dbReference type="Proteomes" id="UP000053732">
    <property type="component" value="Unassembled WGS sequence"/>
</dbReference>
<evidence type="ECO:0000256" key="1">
    <source>
        <dbReference type="SAM" id="MobiDB-lite"/>
    </source>
</evidence>
<gene>
    <name evidence="3" type="ORF">PCAMFM013_S001g000312</name>
</gene>
<feature type="compositionally biased region" description="Basic and acidic residues" evidence="1">
    <location>
        <begin position="172"/>
        <end position="195"/>
    </location>
</feature>
<feature type="region of interest" description="Disordered" evidence="1">
    <location>
        <begin position="172"/>
        <end position="235"/>
    </location>
</feature>
<evidence type="ECO:0000256" key="2">
    <source>
        <dbReference type="SAM" id="Phobius"/>
    </source>
</evidence>
<keyword evidence="2" id="KW-1133">Transmembrane helix</keyword>